<proteinExistence type="inferred from homology"/>
<comment type="cofactor">
    <cofactor evidence="2">
        <name>Fe cation</name>
        <dbReference type="ChEBI" id="CHEBI:24875"/>
    </cofactor>
</comment>
<dbReference type="InterPro" id="IPR037005">
    <property type="entry name" value="LuxS_sf"/>
</dbReference>
<dbReference type="PANTHER" id="PTHR35799">
    <property type="entry name" value="S-RIBOSYLHOMOCYSTEINE LYASE"/>
    <property type="match status" value="1"/>
</dbReference>
<comment type="similarity">
    <text evidence="3">Belongs to the LuxS family.</text>
</comment>
<dbReference type="NCBIfam" id="NF002604">
    <property type="entry name" value="PRK02260.1-4"/>
    <property type="match status" value="1"/>
</dbReference>
<reference evidence="15" key="2">
    <citation type="journal article" date="2021" name="PeerJ">
        <title>Extensive microbial diversity within the chicken gut microbiome revealed by metagenomics and culture.</title>
        <authorList>
            <person name="Gilroy R."/>
            <person name="Ravi A."/>
            <person name="Getino M."/>
            <person name="Pursley I."/>
            <person name="Horton D.L."/>
            <person name="Alikhan N.F."/>
            <person name="Baker D."/>
            <person name="Gharbi K."/>
            <person name="Hall N."/>
            <person name="Watson M."/>
            <person name="Adriaenssens E.M."/>
            <person name="Foster-Nyarko E."/>
            <person name="Jarju S."/>
            <person name="Secka A."/>
            <person name="Antonio M."/>
            <person name="Oren A."/>
            <person name="Chaudhuri R.R."/>
            <person name="La Ragione R."/>
            <person name="Hildebrand F."/>
            <person name="Pallen M.J."/>
        </authorList>
    </citation>
    <scope>NUCLEOTIDE SEQUENCE</scope>
    <source>
        <strain evidence="15">CHK121-14286</strain>
    </source>
</reference>
<evidence type="ECO:0000256" key="1">
    <source>
        <dbReference type="ARBA" id="ARBA00000297"/>
    </source>
</evidence>
<dbReference type="PANTHER" id="PTHR35799:SF1">
    <property type="entry name" value="S-RIBOSYLHOMOCYSTEINE LYASE"/>
    <property type="match status" value="1"/>
</dbReference>
<dbReference type="Gene3D" id="3.30.1360.80">
    <property type="entry name" value="S-ribosylhomocysteinase (LuxS)"/>
    <property type="match status" value="1"/>
</dbReference>
<comment type="catalytic activity">
    <reaction evidence="1">
        <text>S-(5-deoxy-D-ribos-5-yl)-L-homocysteine = (S)-4,5-dihydroxypentane-2,3-dione + L-homocysteine</text>
        <dbReference type="Rhea" id="RHEA:17753"/>
        <dbReference type="ChEBI" id="CHEBI:29484"/>
        <dbReference type="ChEBI" id="CHEBI:58195"/>
        <dbReference type="ChEBI" id="CHEBI:58199"/>
        <dbReference type="EC" id="4.4.1.21"/>
    </reaction>
</comment>
<dbReference type="InterPro" id="IPR011249">
    <property type="entry name" value="Metalloenz_LuxS/M16"/>
</dbReference>
<dbReference type="InterPro" id="IPR003815">
    <property type="entry name" value="S-ribosylhomocysteinase"/>
</dbReference>
<protein>
    <recommendedName>
        <fullName evidence="6">S-ribosylhomocysteine lyase</fullName>
        <ecNumber evidence="5">4.4.1.21</ecNumber>
    </recommendedName>
    <alternativeName>
        <fullName evidence="13">AI-2 synthesis protein</fullName>
    </alternativeName>
    <alternativeName>
        <fullName evidence="14">Autoinducer-2 production protein LuxS</fullName>
    </alternativeName>
</protein>
<keyword evidence="10" id="KW-0408">Iron</keyword>
<dbReference type="GO" id="GO:0009372">
    <property type="term" value="P:quorum sensing"/>
    <property type="evidence" value="ECO:0007669"/>
    <property type="project" value="UniProtKB-KW"/>
</dbReference>
<dbReference type="PRINTS" id="PR01487">
    <property type="entry name" value="LUXSPROTEIN"/>
</dbReference>
<comment type="caution">
    <text evidence="15">The sequence shown here is derived from an EMBL/GenBank/DDBJ whole genome shotgun (WGS) entry which is preliminary data.</text>
</comment>
<sequence>MEKIASFTVNHLKLLPGLYVSRKDVCGGVTVTTFDLRFTAPNKEPVVDVPALHTVEHLGATFLRNCPQKNSVVYFGPMGCRTGCYLVMFGDLQSDDVYPLVVEMCRFIVSFEGQIPGATPSECGNFSSQNLDMAKYYTQKYLQELTQHKRFVYPQ</sequence>
<evidence type="ECO:0000256" key="8">
    <source>
        <dbReference type="ARBA" id="ARBA00022723"/>
    </source>
</evidence>
<evidence type="ECO:0000256" key="11">
    <source>
        <dbReference type="ARBA" id="ARBA00023239"/>
    </source>
</evidence>
<comment type="function">
    <text evidence="12">Involved in the synthesis of autoinducer 2 (AI-2) which is secreted by bacteria and is used to communicate both the cell density and the metabolic potential of the environment. The regulation of gene expression in response to changes in cell density is called quorum sensing. Catalyzes the transformation of S-ribosylhomocysteine (RHC) to homocysteine (HC) and 4,5-dihydroxy-2,3-pentadione (DPD).</text>
</comment>
<evidence type="ECO:0000313" key="15">
    <source>
        <dbReference type="EMBL" id="HIR65913.1"/>
    </source>
</evidence>
<dbReference type="EC" id="4.4.1.21" evidence="5"/>
<evidence type="ECO:0000256" key="9">
    <source>
        <dbReference type="ARBA" id="ARBA00022929"/>
    </source>
</evidence>
<name>A0A9D1E3X2_9BACT</name>
<evidence type="ECO:0000256" key="13">
    <source>
        <dbReference type="ARBA" id="ARBA00030600"/>
    </source>
</evidence>
<evidence type="ECO:0000256" key="7">
    <source>
        <dbReference type="ARBA" id="ARBA00022654"/>
    </source>
</evidence>
<keyword evidence="9" id="KW-0071">Autoinducer synthesis</keyword>
<evidence type="ECO:0000256" key="2">
    <source>
        <dbReference type="ARBA" id="ARBA00001962"/>
    </source>
</evidence>
<evidence type="ECO:0000256" key="6">
    <source>
        <dbReference type="ARBA" id="ARBA00015130"/>
    </source>
</evidence>
<evidence type="ECO:0000256" key="10">
    <source>
        <dbReference type="ARBA" id="ARBA00023004"/>
    </source>
</evidence>
<dbReference type="AlphaFoldDB" id="A0A9D1E3X2"/>
<comment type="subunit">
    <text evidence="4">Homodimer.</text>
</comment>
<evidence type="ECO:0000256" key="14">
    <source>
        <dbReference type="ARBA" id="ARBA00031777"/>
    </source>
</evidence>
<dbReference type="EMBL" id="DVHL01000028">
    <property type="protein sequence ID" value="HIR65913.1"/>
    <property type="molecule type" value="Genomic_DNA"/>
</dbReference>
<evidence type="ECO:0000313" key="16">
    <source>
        <dbReference type="Proteomes" id="UP000824200"/>
    </source>
</evidence>
<keyword evidence="8" id="KW-0479">Metal-binding</keyword>
<dbReference type="Proteomes" id="UP000824200">
    <property type="component" value="Unassembled WGS sequence"/>
</dbReference>
<keyword evidence="7" id="KW-0673">Quorum sensing</keyword>
<dbReference type="Pfam" id="PF02664">
    <property type="entry name" value="LuxS"/>
    <property type="match status" value="1"/>
</dbReference>
<dbReference type="SUPFAM" id="SSF63411">
    <property type="entry name" value="LuxS/MPP-like metallohydrolase"/>
    <property type="match status" value="1"/>
</dbReference>
<keyword evidence="11 15" id="KW-0456">Lyase</keyword>
<dbReference type="GO" id="GO:0005506">
    <property type="term" value="F:iron ion binding"/>
    <property type="evidence" value="ECO:0007669"/>
    <property type="project" value="InterPro"/>
</dbReference>
<evidence type="ECO:0000256" key="3">
    <source>
        <dbReference type="ARBA" id="ARBA00007311"/>
    </source>
</evidence>
<organism evidence="15 16">
    <name type="scientific">Candidatus Fimimonas gallinarum</name>
    <dbReference type="NCBI Taxonomy" id="2840821"/>
    <lineage>
        <taxon>Bacteria</taxon>
        <taxon>Pseudomonadati</taxon>
        <taxon>Myxococcota</taxon>
        <taxon>Myxococcia</taxon>
        <taxon>Myxococcales</taxon>
        <taxon>Cystobacterineae</taxon>
        <taxon>Myxococcaceae</taxon>
        <taxon>Myxococcaceae incertae sedis</taxon>
        <taxon>Candidatus Fimimonas</taxon>
    </lineage>
</organism>
<gene>
    <name evidence="15" type="ORF">IAC95_03400</name>
</gene>
<evidence type="ECO:0000256" key="4">
    <source>
        <dbReference type="ARBA" id="ARBA00011738"/>
    </source>
</evidence>
<dbReference type="GO" id="GO:0043768">
    <property type="term" value="F:S-ribosylhomocysteine lyase activity"/>
    <property type="evidence" value="ECO:0007669"/>
    <property type="project" value="UniProtKB-EC"/>
</dbReference>
<evidence type="ECO:0000256" key="12">
    <source>
        <dbReference type="ARBA" id="ARBA00024654"/>
    </source>
</evidence>
<reference evidence="15" key="1">
    <citation type="submission" date="2020-10" db="EMBL/GenBank/DDBJ databases">
        <authorList>
            <person name="Gilroy R."/>
        </authorList>
    </citation>
    <scope>NUCLEOTIDE SEQUENCE</scope>
    <source>
        <strain evidence="15">CHK121-14286</strain>
    </source>
</reference>
<accession>A0A9D1E3X2</accession>
<evidence type="ECO:0000256" key="5">
    <source>
        <dbReference type="ARBA" id="ARBA00012240"/>
    </source>
</evidence>